<dbReference type="EMBL" id="JAJSOF020000029">
    <property type="protein sequence ID" value="KAJ4432094.1"/>
    <property type="molecule type" value="Genomic_DNA"/>
</dbReference>
<accession>A0ABQ8SE13</accession>
<comment type="caution">
    <text evidence="2">The sequence shown here is derived from an EMBL/GenBank/DDBJ whole genome shotgun (WGS) entry which is preliminary data.</text>
</comment>
<protein>
    <submittedName>
        <fullName evidence="2">Uncharacterized protein</fullName>
    </submittedName>
</protein>
<dbReference type="PANTHER" id="PTHR47326:SF1">
    <property type="entry name" value="HTH PSQ-TYPE DOMAIN-CONTAINING PROTEIN"/>
    <property type="match status" value="1"/>
</dbReference>
<evidence type="ECO:0000313" key="2">
    <source>
        <dbReference type="EMBL" id="KAJ4432094.1"/>
    </source>
</evidence>
<dbReference type="Gene3D" id="3.30.420.10">
    <property type="entry name" value="Ribonuclease H-like superfamily/Ribonuclease H"/>
    <property type="match status" value="1"/>
</dbReference>
<evidence type="ECO:0000256" key="1">
    <source>
        <dbReference type="SAM" id="MobiDB-lite"/>
    </source>
</evidence>
<dbReference type="PANTHER" id="PTHR47326">
    <property type="entry name" value="TRANSPOSABLE ELEMENT TC3 TRANSPOSASE-LIKE PROTEIN"/>
    <property type="match status" value="1"/>
</dbReference>
<evidence type="ECO:0000313" key="3">
    <source>
        <dbReference type="Proteomes" id="UP001148838"/>
    </source>
</evidence>
<name>A0ABQ8SE13_PERAM</name>
<keyword evidence="3" id="KW-1185">Reference proteome</keyword>
<dbReference type="Proteomes" id="UP001148838">
    <property type="component" value="Unassembled WGS sequence"/>
</dbReference>
<organism evidence="2 3">
    <name type="scientific">Periplaneta americana</name>
    <name type="common">American cockroach</name>
    <name type="synonym">Blatta americana</name>
    <dbReference type="NCBI Taxonomy" id="6978"/>
    <lineage>
        <taxon>Eukaryota</taxon>
        <taxon>Metazoa</taxon>
        <taxon>Ecdysozoa</taxon>
        <taxon>Arthropoda</taxon>
        <taxon>Hexapoda</taxon>
        <taxon>Insecta</taxon>
        <taxon>Pterygota</taxon>
        <taxon>Neoptera</taxon>
        <taxon>Polyneoptera</taxon>
        <taxon>Dictyoptera</taxon>
        <taxon>Blattodea</taxon>
        <taxon>Blattoidea</taxon>
        <taxon>Blattidae</taxon>
        <taxon>Blattinae</taxon>
        <taxon>Periplaneta</taxon>
    </lineage>
</organism>
<reference evidence="2 3" key="1">
    <citation type="journal article" date="2022" name="Allergy">
        <title>Genome assembly and annotation of Periplaneta americana reveal a comprehensive cockroach allergen profile.</title>
        <authorList>
            <person name="Wang L."/>
            <person name="Xiong Q."/>
            <person name="Saelim N."/>
            <person name="Wang L."/>
            <person name="Nong W."/>
            <person name="Wan A.T."/>
            <person name="Shi M."/>
            <person name="Liu X."/>
            <person name="Cao Q."/>
            <person name="Hui J.H.L."/>
            <person name="Sookrung N."/>
            <person name="Leung T.F."/>
            <person name="Tungtrongchitr A."/>
            <person name="Tsui S.K.W."/>
        </authorList>
    </citation>
    <scope>NUCLEOTIDE SEQUENCE [LARGE SCALE GENOMIC DNA]</scope>
    <source>
        <strain evidence="2">PWHHKU_190912</strain>
    </source>
</reference>
<dbReference type="InterPro" id="IPR036397">
    <property type="entry name" value="RNaseH_sf"/>
</dbReference>
<proteinExistence type="predicted"/>
<feature type="region of interest" description="Disordered" evidence="1">
    <location>
        <begin position="27"/>
        <end position="47"/>
    </location>
</feature>
<sequence>MPCPYQTSGFNVPNYVRHSLKSRARNEPGATLNLCDKGHSGRPRTATDDRVNELITVNRRITQEHLSIHRDISGSVCSVRSWLDENVRNQWVGRRGAREWSPRSPDLNPLDFVLWDYLKEKVYEVKIRDLQHLRTRIVEKCRETTAYMLHRILSSMTFHLQTCYELVGAHIEHIL</sequence>
<gene>
    <name evidence="2" type="ORF">ANN_20708</name>
</gene>